<reference evidence="2 3" key="1">
    <citation type="submission" date="2017-07" db="EMBL/GenBank/DDBJ databases">
        <title>Virgibacillus sp. LM2416.</title>
        <authorList>
            <person name="Tak E.J."/>
            <person name="Bae J.-W."/>
        </authorList>
    </citation>
    <scope>NUCLEOTIDE SEQUENCE [LARGE SCALE GENOMIC DNA]</scope>
    <source>
        <strain evidence="2 3">LM2416</strain>
    </source>
</reference>
<dbReference type="Pfam" id="PF08139">
    <property type="entry name" value="LPAM_1"/>
    <property type="match status" value="1"/>
</dbReference>
<keyword evidence="1" id="KW-0732">Signal</keyword>
<keyword evidence="3" id="KW-1185">Reference proteome</keyword>
<evidence type="ECO:0000313" key="3">
    <source>
        <dbReference type="Proteomes" id="UP000198312"/>
    </source>
</evidence>
<accession>A0A220U423</accession>
<gene>
    <name evidence="2" type="ORF">CFK37_12175</name>
</gene>
<evidence type="ECO:0000256" key="1">
    <source>
        <dbReference type="ARBA" id="ARBA00022729"/>
    </source>
</evidence>
<proteinExistence type="predicted"/>
<dbReference type="EMBL" id="CP022315">
    <property type="protein sequence ID" value="ASK62850.1"/>
    <property type="molecule type" value="Genomic_DNA"/>
</dbReference>
<dbReference type="PROSITE" id="PS51257">
    <property type="entry name" value="PROKAR_LIPOPROTEIN"/>
    <property type="match status" value="1"/>
</dbReference>
<sequence>MKKIIILFLAIAVIAGCSDDTSDKGSKEDSKEVSKDTTIPEGEVYSINETAEITNPKHGFTYEVTVNSFELTDKYKDKTMDELKVEGFPDAKLAVANVTIKNIGDQVFKPSQIKNLLLTVDGNGTGKMDLSPSLNVELEPGKEITKDLVFFCVIPSSELFLEFERYSEYEAKFSLPNAETNK</sequence>
<dbReference type="OrthoDB" id="2705494at2"/>
<name>A0A220U423_9BACI</name>
<dbReference type="AlphaFoldDB" id="A0A220U423"/>
<dbReference type="InterPro" id="IPR012640">
    <property type="entry name" value="Membr_lipoprot_lipid_attach_CS"/>
</dbReference>
<evidence type="ECO:0000313" key="2">
    <source>
        <dbReference type="EMBL" id="ASK62850.1"/>
    </source>
</evidence>
<dbReference type="Proteomes" id="UP000198312">
    <property type="component" value="Chromosome"/>
</dbReference>
<protein>
    <recommendedName>
        <fullName evidence="4">DUF4352 domain-containing protein</fullName>
    </recommendedName>
</protein>
<organism evidence="2 3">
    <name type="scientific">Virgibacillus phasianinus</name>
    <dbReference type="NCBI Taxonomy" id="2017483"/>
    <lineage>
        <taxon>Bacteria</taxon>
        <taxon>Bacillati</taxon>
        <taxon>Bacillota</taxon>
        <taxon>Bacilli</taxon>
        <taxon>Bacillales</taxon>
        <taxon>Bacillaceae</taxon>
        <taxon>Virgibacillus</taxon>
    </lineage>
</organism>
<dbReference type="RefSeq" id="WP_089062109.1">
    <property type="nucleotide sequence ID" value="NZ_CP022315.1"/>
</dbReference>
<evidence type="ECO:0008006" key="4">
    <source>
        <dbReference type="Google" id="ProtNLM"/>
    </source>
</evidence>
<dbReference type="KEGG" id="vil:CFK37_12175"/>